<evidence type="ECO:0000313" key="11">
    <source>
        <dbReference type="Proteomes" id="UP001549366"/>
    </source>
</evidence>
<keyword evidence="11" id="KW-1185">Reference proteome</keyword>
<dbReference type="Proteomes" id="UP001549366">
    <property type="component" value="Unassembled WGS sequence"/>
</dbReference>
<evidence type="ECO:0000256" key="4">
    <source>
        <dbReference type="ARBA" id="ARBA00022475"/>
    </source>
</evidence>
<feature type="transmembrane region" description="Helical" evidence="9">
    <location>
        <begin position="395"/>
        <end position="415"/>
    </location>
</feature>
<keyword evidence="6 9" id="KW-0812">Transmembrane</keyword>
<evidence type="ECO:0000256" key="1">
    <source>
        <dbReference type="ARBA" id="ARBA00004429"/>
    </source>
</evidence>
<evidence type="ECO:0000256" key="3">
    <source>
        <dbReference type="ARBA" id="ARBA00022448"/>
    </source>
</evidence>
<dbReference type="SUPFAM" id="SSF82693">
    <property type="entry name" value="Multidrug efflux transporter AcrB pore domain, PN1, PN2, PC1 and PC2 subdomains"/>
    <property type="match status" value="4"/>
</dbReference>
<keyword evidence="5 9" id="KW-0997">Cell inner membrane</keyword>
<evidence type="ECO:0000256" key="7">
    <source>
        <dbReference type="ARBA" id="ARBA00022989"/>
    </source>
</evidence>
<dbReference type="PANTHER" id="PTHR32063:SF11">
    <property type="entry name" value="CATION OR DRUG EFFLUX SYSTEM PROTEIN"/>
    <property type="match status" value="1"/>
</dbReference>
<dbReference type="Gene3D" id="1.20.1640.10">
    <property type="entry name" value="Multidrug efflux transporter AcrB transmembrane domain"/>
    <property type="match status" value="2"/>
</dbReference>
<comment type="similarity">
    <text evidence="2 9">Belongs to the resistance-nodulation-cell division (RND) (TC 2.A.6) family.</text>
</comment>
<feature type="transmembrane region" description="Helical" evidence="9">
    <location>
        <begin position="921"/>
        <end position="944"/>
    </location>
</feature>
<feature type="transmembrane region" description="Helical" evidence="9">
    <location>
        <begin position="444"/>
        <end position="462"/>
    </location>
</feature>
<dbReference type="PANTHER" id="PTHR32063">
    <property type="match status" value="1"/>
</dbReference>
<gene>
    <name evidence="10" type="ORF">V5J35_003471</name>
</gene>
<feature type="transmembrane region" description="Helical" evidence="9">
    <location>
        <begin position="891"/>
        <end position="915"/>
    </location>
</feature>
<accession>A0ABV2SMD1</accession>
<feature type="transmembrane region" description="Helical" evidence="9">
    <location>
        <begin position="342"/>
        <end position="361"/>
    </location>
</feature>
<dbReference type="Gene3D" id="3.30.70.1430">
    <property type="entry name" value="Multidrug efflux transporter AcrB pore domain"/>
    <property type="match status" value="2"/>
</dbReference>
<sequence>MLTRFFLQRPRFAQVLALIIFISGLMSLPLLPTLEYPDVTPPQVYVNAHYPGATASQVERNVANPIERQINGLDNLLYTSSRSANDGSMSLEVTFAAGTDLDIAALAVQNRVTLAQSYLPQEVRERGVQVLKKNPTQLMFVVFYSDNPEHSDIWLSNYVSLNIMDNLSRLPGVSDVVIFGNKEYSLRIWLDPDRMASLGLTPQDVENALYDQHQEIISGKVGQRPSREHQQLEYVIETEGLLFSPDDFKQVVIRRSKEGKLVRLGDIADVEQGSKDYDFIDRLDNAHAIHLSVYQTPDSNAIEVSQAIQKELEQLSKKLPSGLSYTVPYDSSLFVKETINELKFTLLLTIALVILVIYLFLADWKATLIPAVTIPVSLVGSFTILYVLGYSLNTVTLFGLVLAVGIVVDDAIVVVENVQRQIQENGLPPGSAVVAAMKEVTGPVIATTLVLLAVFFPIGFIPGTSGQFYKEFGIATSSAVMISSICALTLSPSMCALLLKEKYSTGHPLQARLLSGFRQLTDFYLRVTQWCLKHWSVALITLLASIIVVCWQFKVLPGGFIPNDDRGVFFAFVQLPDSHSVDRTDKVLKEAVTIIQKEEEVEHTVAVTGYSPMYGFNASNSGFIAVILKPWSERKNRRSSSLAVMNRVQEKLDSIASANVMAMPPSAIPTMSLLGGFNFKLQDRLQQSPQALAQMLDIVMEQISTRPEIQQPFSTYRATEPRLKVIIDREKLLNQNIRMSSLQNALQSYLGTRYLGYYYKFGRPYNTILQAQTKDRTTPEDLFELYVRSEDGKMVPLKTLVEIQPATGPSNLEHYNLIRSASIGGQAAPGYTTEDAMKAMEAIAEQLPDSFTYEWSGLSQQQLESGQWTVVILLLAILFSYLFLVAQFESWLLPIAVMASIPISLAGALLALYLSGMDNNIYAQLGMVLLIGLAAKNAILIVEFARHREQEGNTVFNAARMAARLRFRAVTMTGLSFILGVLPLMLASGAGATARISLGLPVFWGMLTVAILSTLLTPVYYLLIRSVHIHQGKGR</sequence>
<dbReference type="InterPro" id="IPR001036">
    <property type="entry name" value="Acrflvin-R"/>
</dbReference>
<dbReference type="RefSeq" id="WP_354008377.1">
    <property type="nucleotide sequence ID" value="NZ_JBEWTA010000001.1"/>
</dbReference>
<evidence type="ECO:0000256" key="2">
    <source>
        <dbReference type="ARBA" id="ARBA00010942"/>
    </source>
</evidence>
<dbReference type="EMBL" id="JBEWTB010000002">
    <property type="protein sequence ID" value="MET4758279.1"/>
    <property type="molecule type" value="Genomic_DNA"/>
</dbReference>
<dbReference type="SUPFAM" id="SSF82714">
    <property type="entry name" value="Multidrug efflux transporter AcrB TolC docking domain, DN and DC subdomains"/>
    <property type="match status" value="2"/>
</dbReference>
<protein>
    <recommendedName>
        <fullName evidence="9">Efflux pump membrane transporter</fullName>
    </recommendedName>
</protein>
<feature type="transmembrane region" description="Helical" evidence="9">
    <location>
        <begin position="474"/>
        <end position="499"/>
    </location>
</feature>
<keyword evidence="8 9" id="KW-0472">Membrane</keyword>
<feature type="transmembrane region" description="Helical" evidence="9">
    <location>
        <begin position="12"/>
        <end position="31"/>
    </location>
</feature>
<feature type="transmembrane region" description="Helical" evidence="9">
    <location>
        <begin position="1002"/>
        <end position="1023"/>
    </location>
</feature>
<reference evidence="10 11" key="1">
    <citation type="submission" date="2024-06" db="EMBL/GenBank/DDBJ databases">
        <title>Genomic Encyclopedia of Type Strains, Phase V (KMG-V): Genome sequencing to study the core and pangenomes of soil and plant-associated prokaryotes.</title>
        <authorList>
            <person name="Whitman W."/>
        </authorList>
    </citation>
    <scope>NUCLEOTIDE SEQUENCE [LARGE SCALE GENOMIC DNA]</scope>
    <source>
        <strain evidence="10 11">NE40</strain>
    </source>
</reference>
<feature type="transmembrane region" description="Helical" evidence="9">
    <location>
        <begin position="965"/>
        <end position="990"/>
    </location>
</feature>
<feature type="transmembrane region" description="Helical" evidence="9">
    <location>
        <begin position="535"/>
        <end position="554"/>
    </location>
</feature>
<keyword evidence="4" id="KW-1003">Cell membrane</keyword>
<evidence type="ECO:0000256" key="5">
    <source>
        <dbReference type="ARBA" id="ARBA00022519"/>
    </source>
</evidence>
<evidence type="ECO:0000313" key="10">
    <source>
        <dbReference type="EMBL" id="MET4758279.1"/>
    </source>
</evidence>
<dbReference type="PRINTS" id="PR00702">
    <property type="entry name" value="ACRIFLAVINRP"/>
</dbReference>
<dbReference type="SUPFAM" id="SSF82866">
    <property type="entry name" value="Multidrug efflux transporter AcrB transmembrane domain"/>
    <property type="match status" value="2"/>
</dbReference>
<feature type="transmembrane region" description="Helical" evidence="9">
    <location>
        <begin position="368"/>
        <end position="389"/>
    </location>
</feature>
<keyword evidence="7 9" id="KW-1133">Transmembrane helix</keyword>
<evidence type="ECO:0000256" key="9">
    <source>
        <dbReference type="RuleBase" id="RU364070"/>
    </source>
</evidence>
<dbReference type="NCBIfam" id="TIGR00915">
    <property type="entry name" value="2A0602"/>
    <property type="match status" value="1"/>
</dbReference>
<proteinExistence type="inferred from homology"/>
<organism evidence="10 11">
    <name type="scientific">Endozoicomonas lisbonensis</name>
    <dbReference type="NCBI Taxonomy" id="3120522"/>
    <lineage>
        <taxon>Bacteria</taxon>
        <taxon>Pseudomonadati</taxon>
        <taxon>Pseudomonadota</taxon>
        <taxon>Gammaproteobacteria</taxon>
        <taxon>Oceanospirillales</taxon>
        <taxon>Endozoicomonadaceae</taxon>
        <taxon>Endozoicomonas</taxon>
    </lineage>
</organism>
<comment type="caution">
    <text evidence="10">The sequence shown here is derived from an EMBL/GenBank/DDBJ whole genome shotgun (WGS) entry which is preliminary data.</text>
</comment>
<feature type="transmembrane region" description="Helical" evidence="9">
    <location>
        <begin position="866"/>
        <end position="884"/>
    </location>
</feature>
<dbReference type="Pfam" id="PF00873">
    <property type="entry name" value="ACR_tran"/>
    <property type="match status" value="1"/>
</dbReference>
<dbReference type="InterPro" id="IPR004764">
    <property type="entry name" value="MdtF-like"/>
</dbReference>
<dbReference type="Gene3D" id="3.30.70.1440">
    <property type="entry name" value="Multidrug efflux transporter AcrB pore domain"/>
    <property type="match status" value="1"/>
</dbReference>
<dbReference type="Gene3D" id="3.30.2090.10">
    <property type="entry name" value="Multidrug efflux transporter AcrB TolC docking domain, DN and DC subdomains"/>
    <property type="match status" value="2"/>
</dbReference>
<dbReference type="InterPro" id="IPR027463">
    <property type="entry name" value="AcrB_DN_DC_subdom"/>
</dbReference>
<evidence type="ECO:0000256" key="8">
    <source>
        <dbReference type="ARBA" id="ARBA00023136"/>
    </source>
</evidence>
<evidence type="ECO:0000256" key="6">
    <source>
        <dbReference type="ARBA" id="ARBA00022692"/>
    </source>
</evidence>
<keyword evidence="3 9" id="KW-0813">Transport</keyword>
<dbReference type="Gene3D" id="3.30.70.1320">
    <property type="entry name" value="Multidrug efflux transporter AcrB pore domain like"/>
    <property type="match status" value="1"/>
</dbReference>
<name>A0ABV2SMD1_9GAMM</name>
<comment type="subcellular location">
    <subcellularLocation>
        <location evidence="1 9">Cell inner membrane</location>
        <topology evidence="1 9">Multi-pass membrane protein</topology>
    </subcellularLocation>
</comment>